<gene>
    <name evidence="2" type="ORF">TRUGW13939_09464</name>
</gene>
<proteinExistence type="predicted"/>
<dbReference type="Proteomes" id="UP000509510">
    <property type="component" value="Chromosome V"/>
</dbReference>
<dbReference type="OrthoDB" id="74545at2759"/>
<reference evidence="3" key="1">
    <citation type="submission" date="2020-06" db="EMBL/GenBank/DDBJ databases">
        <title>A chromosome-scale genome assembly of Talaromyces rugulosus W13939.</title>
        <authorList>
            <person name="Wang B."/>
            <person name="Guo L."/>
            <person name="Ye K."/>
            <person name="Wang L."/>
        </authorList>
    </citation>
    <scope>NUCLEOTIDE SEQUENCE [LARGE SCALE GENOMIC DNA]</scope>
    <source>
        <strain evidence="3">W13939</strain>
    </source>
</reference>
<organism evidence="2 3">
    <name type="scientific">Talaromyces rugulosus</name>
    <name type="common">Penicillium rugulosum</name>
    <dbReference type="NCBI Taxonomy" id="121627"/>
    <lineage>
        <taxon>Eukaryota</taxon>
        <taxon>Fungi</taxon>
        <taxon>Dikarya</taxon>
        <taxon>Ascomycota</taxon>
        <taxon>Pezizomycotina</taxon>
        <taxon>Eurotiomycetes</taxon>
        <taxon>Eurotiomycetidae</taxon>
        <taxon>Eurotiales</taxon>
        <taxon>Trichocomaceae</taxon>
        <taxon>Talaromyces</taxon>
        <taxon>Talaromyces sect. Islandici</taxon>
    </lineage>
</organism>
<feature type="compositionally biased region" description="Low complexity" evidence="1">
    <location>
        <begin position="606"/>
        <end position="617"/>
    </location>
</feature>
<evidence type="ECO:0000313" key="2">
    <source>
        <dbReference type="EMBL" id="QKX62305.1"/>
    </source>
</evidence>
<accession>A0A7H8R9X0</accession>
<dbReference type="CDD" id="cd01709">
    <property type="entry name" value="RT_like_1"/>
    <property type="match status" value="1"/>
</dbReference>
<dbReference type="GeneID" id="55996947"/>
<dbReference type="PANTHER" id="PTHR37015">
    <property type="entry name" value="REVERSE TRANSCRIPTASE DOMAIN-CONTAINING PROTEIN"/>
    <property type="match status" value="1"/>
</dbReference>
<sequence length="929" mass="107742">MASTRGALPLTLKSISSTKVDELYKQRELFESRKAEILKAANAAPDHREKARVLLEGVTRLMGYPKDAFDEDDDIDKDVVTGQQRSNRLPSTQSVYSNTDWLRSENINMRRFLLQSRHDASVSDEVVREWIARLEDSLRYHTVKYEHAKFYSDLVSEWLVDLEEKPGEKSLDKSTFEQVGRQEMHDQRATWESLVFSPADVDSQAVVAYLDKLFNQTKLSQQALKELREKVRDFGTSLRSNTKAFDITMLKTISSSLLRSDLLTPEKTSILKEFLKNNEVAQEVADVLNLRFASIDRWDWDSKGIPVEMRRHLNGKYRVFMDGDLIETILLHYIGLKWSVEFRDAFVSFLKSPAWKSNSQKVPKEVTNRRKHFITQEPRERETVDNFRKETYETDYFMTQLPRSLDEGKRSYDDHGDDDAVLPGDDDRMSPIETKQSLLHLLITESIIHNRLHGEFTVVRSDFKWFGPSLPHGTILAVLHFFGVQDDWLQFFKRFLECPLKFVHDGSEAQVHIRQRGVPMSHSISEFLGESLLFCMDYAVNQHANGSFLYRLHDDFWFWGKEKSCQEAWKAMSEFTKVTGLQLNEEKTGTVRLGEKKEVSETPTADHSSSELGSDSEMSSDDANAFALPQGDIRWGFLKLDPEQRRFLIDQDQVDIHIEELKRQLSACKSIFAWIQAWNSYFARFFSNFFAKPSVAIGREHIDMVISTLSRIEREVFAASGLENGNVAYYLRKVIAERFDVDNLPDGFFFFPIELGGLEIHNPFIGFLAMREDVRKTPRRIIEKVFISEEANYEIAKRKWQKGDGYSSTLRFLDGPKSFFSLEEYTAHLESTSSELYWAYRELLRVPEEQEIGPTTELSRHQMMLDRSSKHGDRIAHDWNSMNAYWRWVTVLYHSGMVKKYGSLSAVDRALMPLGVVKVLRQGKVRWQG</sequence>
<dbReference type="PANTHER" id="PTHR37015:SF2">
    <property type="entry name" value="REVERSE TRANSCRIPTASE DOMAIN-CONTAINING PROTEIN"/>
    <property type="match status" value="1"/>
</dbReference>
<dbReference type="KEGG" id="trg:TRUGW13939_09464"/>
<dbReference type="EMBL" id="CP055902">
    <property type="protein sequence ID" value="QKX62305.1"/>
    <property type="molecule type" value="Genomic_DNA"/>
</dbReference>
<evidence type="ECO:0000256" key="1">
    <source>
        <dbReference type="SAM" id="MobiDB-lite"/>
    </source>
</evidence>
<evidence type="ECO:0000313" key="3">
    <source>
        <dbReference type="Proteomes" id="UP000509510"/>
    </source>
</evidence>
<feature type="region of interest" description="Disordered" evidence="1">
    <location>
        <begin position="406"/>
        <end position="427"/>
    </location>
</feature>
<keyword evidence="3" id="KW-1185">Reference proteome</keyword>
<dbReference type="AlphaFoldDB" id="A0A7H8R9X0"/>
<protein>
    <recommendedName>
        <fullName evidence="4">Reverse transcriptase domain-containing protein</fullName>
    </recommendedName>
</protein>
<dbReference type="RefSeq" id="XP_035348479.1">
    <property type="nucleotide sequence ID" value="XM_035492586.1"/>
</dbReference>
<name>A0A7H8R9X0_TALRU</name>
<feature type="region of interest" description="Disordered" evidence="1">
    <location>
        <begin position="592"/>
        <end position="620"/>
    </location>
</feature>
<evidence type="ECO:0008006" key="4">
    <source>
        <dbReference type="Google" id="ProtNLM"/>
    </source>
</evidence>